<dbReference type="EMBL" id="QICQ01000028">
    <property type="protein sequence ID" value="PXV77534.1"/>
    <property type="molecule type" value="Genomic_DNA"/>
</dbReference>
<dbReference type="PANTHER" id="PTHR31686:SF1">
    <property type="entry name" value="SULFITE EFFLUX PUMP SSU1"/>
    <property type="match status" value="1"/>
</dbReference>
<evidence type="ECO:0000313" key="9">
    <source>
        <dbReference type="EMBL" id="PXV77534.1"/>
    </source>
</evidence>
<evidence type="ECO:0000256" key="1">
    <source>
        <dbReference type="ARBA" id="ARBA00004651"/>
    </source>
</evidence>
<dbReference type="CDD" id="cd09319">
    <property type="entry name" value="TDT_like_1"/>
    <property type="match status" value="1"/>
</dbReference>
<feature type="transmembrane region" description="Helical" evidence="8">
    <location>
        <begin position="175"/>
        <end position="200"/>
    </location>
</feature>
<dbReference type="InterPro" id="IPR051629">
    <property type="entry name" value="Sulfite_efflux_TDT"/>
</dbReference>
<feature type="transmembrane region" description="Helical" evidence="8">
    <location>
        <begin position="212"/>
        <end position="231"/>
    </location>
</feature>
<feature type="transmembrane region" description="Helical" evidence="8">
    <location>
        <begin position="308"/>
        <end position="330"/>
    </location>
</feature>
<dbReference type="PANTHER" id="PTHR31686">
    <property type="match status" value="1"/>
</dbReference>
<evidence type="ECO:0000256" key="4">
    <source>
        <dbReference type="ARBA" id="ARBA00022475"/>
    </source>
</evidence>
<feature type="transmembrane region" description="Helical" evidence="8">
    <location>
        <begin position="336"/>
        <end position="357"/>
    </location>
</feature>
<keyword evidence="5 8" id="KW-0812">Transmembrane</keyword>
<evidence type="ECO:0000313" key="10">
    <source>
        <dbReference type="Proteomes" id="UP000247780"/>
    </source>
</evidence>
<dbReference type="InterPro" id="IPR004695">
    <property type="entry name" value="SLAC1/Mae1/Ssu1/TehA"/>
</dbReference>
<accession>A0ABX5M5L5</accession>
<dbReference type="Pfam" id="PF03595">
    <property type="entry name" value="SLAC1"/>
    <property type="match status" value="1"/>
</dbReference>
<keyword evidence="3" id="KW-0813">Transport</keyword>
<feature type="transmembrane region" description="Helical" evidence="8">
    <location>
        <begin position="82"/>
        <end position="103"/>
    </location>
</feature>
<gene>
    <name evidence="9" type="ORF">C8R14_12834</name>
</gene>
<sequence length="360" mass="41228">MLFYPVLFFNSIRVFHPSWFVMVMATGIVSVAFDVLDFTVIAKSLFALTLSLYSVFCLFFVARIVFFPRELLLELCILSRSWLFLAFVAGTNTVGVQLISFAQANSLANVLWCSAFFAWLVLIGFIIFNILRLPRESAVNFICGATLLLTVSTVSIVLLGSYLLDATDENTWNFLVLWGIWILGCVLYLFVIYLIIRRLFFSCFVPENWQPSYWICMGAPAIITLAGSEFFTRLPRSLCDDLGQVTLEMSLLAWAFGTLWIPYLLGMDIRKFTVELDSAAAWIKIFPWARLACKGKCRAYDIEAWSRVFPAGMYTVCTFSLAKVSGYYFLESISFYWCWFALLIWLLTLIGTFRSLINYR</sequence>
<keyword evidence="7 8" id="KW-0472">Membrane</keyword>
<feature type="transmembrane region" description="Helical" evidence="8">
    <location>
        <begin position="12"/>
        <end position="33"/>
    </location>
</feature>
<comment type="similarity">
    <text evidence="2">Belongs to the tellurite-resistance/dicarboxylate transporter (TDT) family.</text>
</comment>
<comment type="caution">
    <text evidence="9">The sequence shown here is derived from an EMBL/GenBank/DDBJ whole genome shotgun (WGS) entry which is preliminary data.</text>
</comment>
<comment type="subcellular location">
    <subcellularLocation>
        <location evidence="1">Cell membrane</location>
        <topology evidence="1">Multi-pass membrane protein</topology>
    </subcellularLocation>
</comment>
<feature type="transmembrane region" description="Helical" evidence="8">
    <location>
        <begin position="251"/>
        <end position="269"/>
    </location>
</feature>
<evidence type="ECO:0000256" key="2">
    <source>
        <dbReference type="ARBA" id="ARBA00008566"/>
    </source>
</evidence>
<evidence type="ECO:0000256" key="8">
    <source>
        <dbReference type="SAM" id="Phobius"/>
    </source>
</evidence>
<feature type="transmembrane region" description="Helical" evidence="8">
    <location>
        <begin position="109"/>
        <end position="131"/>
    </location>
</feature>
<keyword evidence="10" id="KW-1185">Reference proteome</keyword>
<evidence type="ECO:0000256" key="7">
    <source>
        <dbReference type="ARBA" id="ARBA00023136"/>
    </source>
</evidence>
<reference evidence="9 10" key="1">
    <citation type="submission" date="2018-04" db="EMBL/GenBank/DDBJ databases">
        <title>Active sludge and wastewater microbial communities from Klosterneuburg, Austria.</title>
        <authorList>
            <person name="Wagner M."/>
        </authorList>
    </citation>
    <scope>NUCLEOTIDE SEQUENCE [LARGE SCALE GENOMIC DNA]</scope>
    <source>
        <strain evidence="9 10">Nm 57</strain>
    </source>
</reference>
<protein>
    <submittedName>
        <fullName evidence="9">Tellurite resistance protein TehA-like permease</fullName>
    </submittedName>
</protein>
<keyword evidence="6 8" id="KW-1133">Transmembrane helix</keyword>
<evidence type="ECO:0000256" key="3">
    <source>
        <dbReference type="ARBA" id="ARBA00022448"/>
    </source>
</evidence>
<name>A0ABX5M5L5_9PROT</name>
<proteinExistence type="inferred from homology"/>
<evidence type="ECO:0000256" key="5">
    <source>
        <dbReference type="ARBA" id="ARBA00022692"/>
    </source>
</evidence>
<dbReference type="RefSeq" id="WP_041353588.1">
    <property type="nucleotide sequence ID" value="NZ_FNNM01000008.1"/>
</dbReference>
<evidence type="ECO:0000256" key="6">
    <source>
        <dbReference type="ARBA" id="ARBA00022989"/>
    </source>
</evidence>
<feature type="transmembrane region" description="Helical" evidence="8">
    <location>
        <begin position="138"/>
        <end position="163"/>
    </location>
</feature>
<dbReference type="Gene3D" id="1.50.10.150">
    <property type="entry name" value="Voltage-dependent anion channel"/>
    <property type="match status" value="1"/>
</dbReference>
<dbReference type="Proteomes" id="UP000247780">
    <property type="component" value="Unassembled WGS sequence"/>
</dbReference>
<dbReference type="InterPro" id="IPR038665">
    <property type="entry name" value="Voltage-dep_anion_channel_sf"/>
</dbReference>
<keyword evidence="4" id="KW-1003">Cell membrane</keyword>
<feature type="transmembrane region" description="Helical" evidence="8">
    <location>
        <begin position="45"/>
        <end position="66"/>
    </location>
</feature>
<organism evidence="9 10">
    <name type="scientific">Nitrosomonas eutropha</name>
    <dbReference type="NCBI Taxonomy" id="916"/>
    <lineage>
        <taxon>Bacteria</taxon>
        <taxon>Pseudomonadati</taxon>
        <taxon>Pseudomonadota</taxon>
        <taxon>Betaproteobacteria</taxon>
        <taxon>Nitrosomonadales</taxon>
        <taxon>Nitrosomonadaceae</taxon>
        <taxon>Nitrosomonas</taxon>
    </lineage>
</organism>